<evidence type="ECO:0000313" key="2">
    <source>
        <dbReference type="Proteomes" id="UP000215914"/>
    </source>
</evidence>
<dbReference type="EMBL" id="CM007904">
    <property type="protein sequence ID" value="OTF96136.1"/>
    <property type="molecule type" value="Genomic_DNA"/>
</dbReference>
<accession>A0A251SBB4</accession>
<dbReference type="AlphaFoldDB" id="A0A251SBB4"/>
<protein>
    <submittedName>
        <fullName evidence="1">Uncharacterized protein</fullName>
    </submittedName>
</protein>
<evidence type="ECO:0000313" key="1">
    <source>
        <dbReference type="EMBL" id="OTF96136.1"/>
    </source>
</evidence>
<gene>
    <name evidence="1" type="ORF">HannXRQ_Chr15g0490781</name>
</gene>
<name>A0A251SBB4_HELAN</name>
<dbReference type="Proteomes" id="UP000215914">
    <property type="component" value="Chromosome 15"/>
</dbReference>
<proteinExistence type="predicted"/>
<sequence>MFPSLVKGSERKEKIVCALEIFFINTKHQGLKLAKTNEFNHLVVGLRRKKGFQVFICVCRHLRGKALSR</sequence>
<dbReference type="InParanoid" id="A0A251SBB4"/>
<reference evidence="2" key="1">
    <citation type="journal article" date="2017" name="Nature">
        <title>The sunflower genome provides insights into oil metabolism, flowering and Asterid evolution.</title>
        <authorList>
            <person name="Badouin H."/>
            <person name="Gouzy J."/>
            <person name="Grassa C.J."/>
            <person name="Murat F."/>
            <person name="Staton S.E."/>
            <person name="Cottret L."/>
            <person name="Lelandais-Briere C."/>
            <person name="Owens G.L."/>
            <person name="Carrere S."/>
            <person name="Mayjonade B."/>
            <person name="Legrand L."/>
            <person name="Gill N."/>
            <person name="Kane N.C."/>
            <person name="Bowers J.E."/>
            <person name="Hubner S."/>
            <person name="Bellec A."/>
            <person name="Berard A."/>
            <person name="Berges H."/>
            <person name="Blanchet N."/>
            <person name="Boniface M.C."/>
            <person name="Brunel D."/>
            <person name="Catrice O."/>
            <person name="Chaidir N."/>
            <person name="Claudel C."/>
            <person name="Donnadieu C."/>
            <person name="Faraut T."/>
            <person name="Fievet G."/>
            <person name="Helmstetter N."/>
            <person name="King M."/>
            <person name="Knapp S.J."/>
            <person name="Lai Z."/>
            <person name="Le Paslier M.C."/>
            <person name="Lippi Y."/>
            <person name="Lorenzon L."/>
            <person name="Mandel J.R."/>
            <person name="Marage G."/>
            <person name="Marchand G."/>
            <person name="Marquand E."/>
            <person name="Bret-Mestries E."/>
            <person name="Morien E."/>
            <person name="Nambeesan S."/>
            <person name="Nguyen T."/>
            <person name="Pegot-Espagnet P."/>
            <person name="Pouilly N."/>
            <person name="Raftis F."/>
            <person name="Sallet E."/>
            <person name="Schiex T."/>
            <person name="Thomas J."/>
            <person name="Vandecasteele C."/>
            <person name="Vares D."/>
            <person name="Vear F."/>
            <person name="Vautrin S."/>
            <person name="Crespi M."/>
            <person name="Mangin B."/>
            <person name="Burke J.M."/>
            <person name="Salse J."/>
            <person name="Munos S."/>
            <person name="Vincourt P."/>
            <person name="Rieseberg L.H."/>
            <person name="Langlade N.B."/>
        </authorList>
    </citation>
    <scope>NUCLEOTIDE SEQUENCE [LARGE SCALE GENOMIC DNA]</scope>
    <source>
        <strain evidence="2">cv. SF193</strain>
    </source>
</reference>
<keyword evidence="2" id="KW-1185">Reference proteome</keyword>
<organism evidence="1 2">
    <name type="scientific">Helianthus annuus</name>
    <name type="common">Common sunflower</name>
    <dbReference type="NCBI Taxonomy" id="4232"/>
    <lineage>
        <taxon>Eukaryota</taxon>
        <taxon>Viridiplantae</taxon>
        <taxon>Streptophyta</taxon>
        <taxon>Embryophyta</taxon>
        <taxon>Tracheophyta</taxon>
        <taxon>Spermatophyta</taxon>
        <taxon>Magnoliopsida</taxon>
        <taxon>eudicotyledons</taxon>
        <taxon>Gunneridae</taxon>
        <taxon>Pentapetalae</taxon>
        <taxon>asterids</taxon>
        <taxon>campanulids</taxon>
        <taxon>Asterales</taxon>
        <taxon>Asteraceae</taxon>
        <taxon>Asteroideae</taxon>
        <taxon>Heliantheae alliance</taxon>
        <taxon>Heliantheae</taxon>
        <taxon>Helianthus</taxon>
    </lineage>
</organism>